<dbReference type="RefSeq" id="WP_227119082.1">
    <property type="nucleotide sequence ID" value="NZ_LT598928.1"/>
</dbReference>
<feature type="transmembrane region" description="Helical" evidence="6">
    <location>
        <begin position="231"/>
        <end position="250"/>
    </location>
</feature>
<evidence type="ECO:0000256" key="4">
    <source>
        <dbReference type="ARBA" id="ARBA00022989"/>
    </source>
</evidence>
<keyword evidence="4 6" id="KW-1133">Transmembrane helix</keyword>
<keyword evidence="2" id="KW-1003">Cell membrane</keyword>
<dbReference type="CDD" id="cd16914">
    <property type="entry name" value="EcfT"/>
    <property type="match status" value="1"/>
</dbReference>
<comment type="subcellular location">
    <subcellularLocation>
        <location evidence="1">Membrane</location>
        <topology evidence="1">Multi-pass membrane protein</topology>
    </subcellularLocation>
</comment>
<protein>
    <recommendedName>
        <fullName evidence="8">Cobalt transport protein</fullName>
    </recommendedName>
</protein>
<dbReference type="EMBL" id="FLUP01000001">
    <property type="protein sequence ID" value="SBV92279.1"/>
    <property type="molecule type" value="Genomic_DNA"/>
</dbReference>
<organism evidence="7">
    <name type="scientific">uncultured Desulfovibrio sp</name>
    <dbReference type="NCBI Taxonomy" id="167968"/>
    <lineage>
        <taxon>Bacteria</taxon>
        <taxon>Pseudomonadati</taxon>
        <taxon>Thermodesulfobacteriota</taxon>
        <taxon>Desulfovibrionia</taxon>
        <taxon>Desulfovibrionales</taxon>
        <taxon>Desulfovibrionaceae</taxon>
        <taxon>Desulfovibrio</taxon>
        <taxon>environmental samples</taxon>
    </lineage>
</organism>
<gene>
    <name evidence="7" type="ORF">KM92DES2_10246</name>
</gene>
<dbReference type="InterPro" id="IPR051611">
    <property type="entry name" value="ECF_transporter_component"/>
</dbReference>
<evidence type="ECO:0000256" key="5">
    <source>
        <dbReference type="ARBA" id="ARBA00023136"/>
    </source>
</evidence>
<evidence type="ECO:0000256" key="3">
    <source>
        <dbReference type="ARBA" id="ARBA00022692"/>
    </source>
</evidence>
<name>A0A212IYJ6_9BACT</name>
<feature type="transmembrane region" description="Helical" evidence="6">
    <location>
        <begin position="63"/>
        <end position="85"/>
    </location>
</feature>
<accession>A0A212IYJ6</accession>
<reference evidence="7" key="1">
    <citation type="submission" date="2016-04" db="EMBL/GenBank/DDBJ databases">
        <authorList>
            <person name="Evans L.H."/>
            <person name="Alamgir A."/>
            <person name="Owens N."/>
            <person name="Weber N.D."/>
            <person name="Virtaneva K."/>
            <person name="Barbian K."/>
            <person name="Babar A."/>
            <person name="Rosenke K."/>
        </authorList>
    </citation>
    <scope>NUCLEOTIDE SEQUENCE</scope>
    <source>
        <strain evidence="7">92-2</strain>
    </source>
</reference>
<keyword evidence="3 6" id="KW-0812">Transmembrane</keyword>
<keyword evidence="5 6" id="KW-0472">Membrane</keyword>
<dbReference type="PANTHER" id="PTHR34857:SF2">
    <property type="entry name" value="SLL0384 PROTEIN"/>
    <property type="match status" value="1"/>
</dbReference>
<dbReference type="Pfam" id="PF02361">
    <property type="entry name" value="CbiQ"/>
    <property type="match status" value="1"/>
</dbReference>
<evidence type="ECO:0000256" key="6">
    <source>
        <dbReference type="SAM" id="Phobius"/>
    </source>
</evidence>
<feature type="transmembrane region" description="Helical" evidence="6">
    <location>
        <begin position="97"/>
        <end position="119"/>
    </location>
</feature>
<sequence length="259" mass="28362">MRALFDNNAADAAGWLPKVDARAKLALSVVAAIGSLVVSNIQGQLLLCGFSMCYALSLRKPKALLWAYAFFTLMCGMAMGCMWIMGQFMPSLNKAGFAGLVVPFLRMLTMLHVVFPMALSTRVQDLLNALRGMRLPFCIYLPAAVVVRFIPTFLADVQQVTESLRLRGYRLSPWGITRHPVQSMRLLFTPLLFRSLRTSEDLGIAAELKGLGYGKTMTPYKTCHWALRDTLLLIAACAALAAALALQMHLGGTSLGGMR</sequence>
<dbReference type="AlphaFoldDB" id="A0A212IYJ6"/>
<evidence type="ECO:0000256" key="1">
    <source>
        <dbReference type="ARBA" id="ARBA00004141"/>
    </source>
</evidence>
<evidence type="ECO:0000313" key="7">
    <source>
        <dbReference type="EMBL" id="SBV92279.1"/>
    </source>
</evidence>
<evidence type="ECO:0008006" key="8">
    <source>
        <dbReference type="Google" id="ProtNLM"/>
    </source>
</evidence>
<dbReference type="PANTHER" id="PTHR34857">
    <property type="entry name" value="SLL0384 PROTEIN"/>
    <property type="match status" value="1"/>
</dbReference>
<proteinExistence type="predicted"/>
<dbReference type="GO" id="GO:0005886">
    <property type="term" value="C:plasma membrane"/>
    <property type="evidence" value="ECO:0007669"/>
    <property type="project" value="UniProtKB-ARBA"/>
</dbReference>
<evidence type="ECO:0000256" key="2">
    <source>
        <dbReference type="ARBA" id="ARBA00022475"/>
    </source>
</evidence>
<feature type="transmembrane region" description="Helical" evidence="6">
    <location>
        <begin position="25"/>
        <end position="57"/>
    </location>
</feature>
<dbReference type="InterPro" id="IPR003339">
    <property type="entry name" value="ABC/ECF_trnsptr_transmembrane"/>
</dbReference>